<comment type="caution">
    <text evidence="2">The sequence shown here is derived from an EMBL/GenBank/DDBJ whole genome shotgun (WGS) entry which is preliminary data.</text>
</comment>
<gene>
    <name evidence="2" type="ORF">ACFP4F_16150</name>
</gene>
<dbReference type="InterPro" id="IPR043504">
    <property type="entry name" value="Peptidase_S1_PA_chymotrypsin"/>
</dbReference>
<evidence type="ECO:0000256" key="1">
    <source>
        <dbReference type="SAM" id="MobiDB-lite"/>
    </source>
</evidence>
<dbReference type="EMBL" id="JBHSPX010000004">
    <property type="protein sequence ID" value="MFC6064071.1"/>
    <property type="molecule type" value="Genomic_DNA"/>
</dbReference>
<feature type="region of interest" description="Disordered" evidence="1">
    <location>
        <begin position="24"/>
        <end position="53"/>
    </location>
</feature>
<evidence type="ECO:0000313" key="2">
    <source>
        <dbReference type="EMBL" id="MFC6064071.1"/>
    </source>
</evidence>
<name>A0ABW1MJV7_9ACTN</name>
<sequence length="65" mass="6920">MGQGSSGGPWIDELGSNGRGYIVGAMSHIDEDDPNDPDNPWNEPYGYSANHGDGAINVYHDVADD</sequence>
<accession>A0ABW1MJV7</accession>
<organism evidence="2 3">
    <name type="scientific">Streptomyces ochraceiscleroticus</name>
    <dbReference type="NCBI Taxonomy" id="47761"/>
    <lineage>
        <taxon>Bacteria</taxon>
        <taxon>Bacillati</taxon>
        <taxon>Actinomycetota</taxon>
        <taxon>Actinomycetes</taxon>
        <taxon>Kitasatosporales</taxon>
        <taxon>Streptomycetaceae</taxon>
        <taxon>Streptomyces</taxon>
    </lineage>
</organism>
<dbReference type="Proteomes" id="UP001596139">
    <property type="component" value="Unassembled WGS sequence"/>
</dbReference>
<reference evidence="3" key="1">
    <citation type="journal article" date="2019" name="Int. J. Syst. Evol. Microbiol.">
        <title>The Global Catalogue of Microorganisms (GCM) 10K type strain sequencing project: providing services to taxonomists for standard genome sequencing and annotation.</title>
        <authorList>
            <consortium name="The Broad Institute Genomics Platform"/>
            <consortium name="The Broad Institute Genome Sequencing Center for Infectious Disease"/>
            <person name="Wu L."/>
            <person name="Ma J."/>
        </authorList>
    </citation>
    <scope>NUCLEOTIDE SEQUENCE [LARGE SCALE GENOMIC DNA]</scope>
    <source>
        <strain evidence="3">CGMCC 1.15180</strain>
    </source>
</reference>
<protein>
    <recommendedName>
        <fullName evidence="4">Peptidase S8/S53 domain-containing protein</fullName>
    </recommendedName>
</protein>
<dbReference type="Gene3D" id="2.40.10.10">
    <property type="entry name" value="Trypsin-like serine proteases"/>
    <property type="match status" value="1"/>
</dbReference>
<dbReference type="RefSeq" id="WP_031052271.1">
    <property type="nucleotide sequence ID" value="NZ_JBHSPX010000004.1"/>
</dbReference>
<proteinExistence type="predicted"/>
<evidence type="ECO:0000313" key="3">
    <source>
        <dbReference type="Proteomes" id="UP001596139"/>
    </source>
</evidence>
<evidence type="ECO:0008006" key="4">
    <source>
        <dbReference type="Google" id="ProtNLM"/>
    </source>
</evidence>
<keyword evidence="3" id="KW-1185">Reference proteome</keyword>